<organism evidence="1 2">
    <name type="scientific">Phytophthora fragariaefolia</name>
    <dbReference type="NCBI Taxonomy" id="1490495"/>
    <lineage>
        <taxon>Eukaryota</taxon>
        <taxon>Sar</taxon>
        <taxon>Stramenopiles</taxon>
        <taxon>Oomycota</taxon>
        <taxon>Peronosporomycetes</taxon>
        <taxon>Peronosporales</taxon>
        <taxon>Peronosporaceae</taxon>
        <taxon>Phytophthora</taxon>
    </lineage>
</organism>
<comment type="caution">
    <text evidence="1">The sequence shown here is derived from an EMBL/GenBank/DDBJ whole genome shotgun (WGS) entry which is preliminary data.</text>
</comment>
<dbReference type="OrthoDB" id="141793at2759"/>
<gene>
    <name evidence="1" type="ORF">Pfra01_002745900</name>
</gene>
<name>A0A9W7D7P9_9STRA</name>
<sequence length="319" mass="36490">MRRFRRGRIKASDRATTWAAKDGDLARGLSKVDWGMVRQVTGANAWGEQILYRLKMHSSSGWDSTRAIAGCPIEECLLTNIGPGHTLWACKEARSLWQYCSHPGEHWDWKKPPPTPFMYSHCQSLQYLMDSGNSRTWSMPPNPRRTEILFEVNFINLFIGAGLWASSPHYKIFGGDDACIERAWRTRRFRRQLRSYTAAFGLLTWSSEPWLCLHSLSRELRQQSYVYSRSTALPRQRRSYLGQHAQIHISYYSSMEGPGAILDLAELEQRLLGWAPESHQPQSSGWPVSLTAPKSRTTQRNTMDSCLGCATRLANVCME</sequence>
<protein>
    <submittedName>
        <fullName evidence="1">Unnamed protein product</fullName>
    </submittedName>
</protein>
<keyword evidence="2" id="KW-1185">Reference proteome</keyword>
<dbReference type="EMBL" id="BSXT01006728">
    <property type="protein sequence ID" value="GMF62924.1"/>
    <property type="molecule type" value="Genomic_DNA"/>
</dbReference>
<reference evidence="1" key="1">
    <citation type="submission" date="2023-04" db="EMBL/GenBank/DDBJ databases">
        <title>Phytophthora fragariaefolia NBRC 109709.</title>
        <authorList>
            <person name="Ichikawa N."/>
            <person name="Sato H."/>
            <person name="Tonouchi N."/>
        </authorList>
    </citation>
    <scope>NUCLEOTIDE SEQUENCE</scope>
    <source>
        <strain evidence="1">NBRC 109709</strain>
    </source>
</reference>
<evidence type="ECO:0000313" key="1">
    <source>
        <dbReference type="EMBL" id="GMF62924.1"/>
    </source>
</evidence>
<dbReference type="Proteomes" id="UP001165121">
    <property type="component" value="Unassembled WGS sequence"/>
</dbReference>
<accession>A0A9W7D7P9</accession>
<proteinExistence type="predicted"/>
<dbReference type="AlphaFoldDB" id="A0A9W7D7P9"/>
<evidence type="ECO:0000313" key="2">
    <source>
        <dbReference type="Proteomes" id="UP001165121"/>
    </source>
</evidence>